<name>A0A9R1VJB2_LACSA</name>
<sequence>MSMNRLESEAKDQFSKLPDDLFVLILTKIRQQDFKFLSRCSLISKLFASSIPLMPSVSISISPPNNPKPTSDFSKSSLQDVADRFIDRKMDYLTSLRPQIQKALIFLKKFTMIRALDVVFITDDDDEDDPKEGGFRYGFLPSLINWKTKFDFKLQTFVFLFAQSILGKSEQTEEAMAVINQVTAEELELRLYSSFHGVVDSIEWGNVMSCLLVQHPMLREITIAGSRKGGKICLTAQEILDLRNSLSPEDVSRISGNGNGIGVTINVKSAYIPVLRLPSSGYAMKSVSLVVVRVGRRLYHPGDEAFPTETDTETDSDSDDDHEDGEIEYDDNDIINWEFDSEEEVFREAVTLILVDHKDKMQRET</sequence>
<feature type="region of interest" description="Disordered" evidence="1">
    <location>
        <begin position="302"/>
        <end position="333"/>
    </location>
</feature>
<evidence type="ECO:0000256" key="1">
    <source>
        <dbReference type="SAM" id="MobiDB-lite"/>
    </source>
</evidence>
<feature type="compositionally biased region" description="Acidic residues" evidence="1">
    <location>
        <begin position="310"/>
        <end position="333"/>
    </location>
</feature>
<comment type="caution">
    <text evidence="2">The sequence shown here is derived from an EMBL/GenBank/DDBJ whole genome shotgun (WGS) entry which is preliminary data.</text>
</comment>
<evidence type="ECO:0000313" key="3">
    <source>
        <dbReference type="Proteomes" id="UP000235145"/>
    </source>
</evidence>
<organism evidence="2 3">
    <name type="scientific">Lactuca sativa</name>
    <name type="common">Garden lettuce</name>
    <dbReference type="NCBI Taxonomy" id="4236"/>
    <lineage>
        <taxon>Eukaryota</taxon>
        <taxon>Viridiplantae</taxon>
        <taxon>Streptophyta</taxon>
        <taxon>Embryophyta</taxon>
        <taxon>Tracheophyta</taxon>
        <taxon>Spermatophyta</taxon>
        <taxon>Magnoliopsida</taxon>
        <taxon>eudicotyledons</taxon>
        <taxon>Gunneridae</taxon>
        <taxon>Pentapetalae</taxon>
        <taxon>asterids</taxon>
        <taxon>campanulids</taxon>
        <taxon>Asterales</taxon>
        <taxon>Asteraceae</taxon>
        <taxon>Cichorioideae</taxon>
        <taxon>Cichorieae</taxon>
        <taxon>Lactucinae</taxon>
        <taxon>Lactuca</taxon>
    </lineage>
</organism>
<dbReference type="AlphaFoldDB" id="A0A9R1VJB2"/>
<gene>
    <name evidence="2" type="ORF">LSAT_V11C500252270</name>
</gene>
<dbReference type="InterPro" id="IPR044809">
    <property type="entry name" value="AUF1-like"/>
</dbReference>
<dbReference type="Gramene" id="rna-gnl|WGS:NBSK|LSAT_5X65001_mrna">
    <property type="protein sequence ID" value="cds-PLY74212.1"/>
    <property type="gene ID" value="gene-LSAT_5X65001"/>
</dbReference>
<keyword evidence="3" id="KW-1185">Reference proteome</keyword>
<accession>A0A9R1VJB2</accession>
<proteinExistence type="predicted"/>
<dbReference type="PANTHER" id="PTHR31215">
    <property type="entry name" value="OS05G0510400 PROTEIN-RELATED"/>
    <property type="match status" value="1"/>
</dbReference>
<reference evidence="2 3" key="1">
    <citation type="journal article" date="2017" name="Nat. Commun.">
        <title>Genome assembly with in vitro proximity ligation data and whole-genome triplication in lettuce.</title>
        <authorList>
            <person name="Reyes-Chin-Wo S."/>
            <person name="Wang Z."/>
            <person name="Yang X."/>
            <person name="Kozik A."/>
            <person name="Arikit S."/>
            <person name="Song C."/>
            <person name="Xia L."/>
            <person name="Froenicke L."/>
            <person name="Lavelle D.O."/>
            <person name="Truco M.J."/>
            <person name="Xia R."/>
            <person name="Zhu S."/>
            <person name="Xu C."/>
            <person name="Xu H."/>
            <person name="Xu X."/>
            <person name="Cox K."/>
            <person name="Korf I."/>
            <person name="Meyers B.C."/>
            <person name="Michelmore R.W."/>
        </authorList>
    </citation>
    <scope>NUCLEOTIDE SEQUENCE [LARGE SCALE GENOMIC DNA]</scope>
    <source>
        <strain evidence="3">cv. Salinas</strain>
        <tissue evidence="2">Seedlings</tissue>
    </source>
</reference>
<evidence type="ECO:0000313" key="2">
    <source>
        <dbReference type="EMBL" id="KAJ0205845.1"/>
    </source>
</evidence>
<dbReference type="Proteomes" id="UP000235145">
    <property type="component" value="Unassembled WGS sequence"/>
</dbReference>
<protein>
    <recommendedName>
        <fullName evidence="4">F-box domain-containing protein</fullName>
    </recommendedName>
</protein>
<evidence type="ECO:0008006" key="4">
    <source>
        <dbReference type="Google" id="ProtNLM"/>
    </source>
</evidence>
<dbReference type="EMBL" id="NBSK02000005">
    <property type="protein sequence ID" value="KAJ0205845.1"/>
    <property type="molecule type" value="Genomic_DNA"/>
</dbReference>